<comment type="caution">
    <text evidence="1">The sequence shown here is derived from an EMBL/GenBank/DDBJ whole genome shotgun (WGS) entry which is preliminary data.</text>
</comment>
<dbReference type="InterPro" id="IPR033894">
    <property type="entry name" value="HSPB3"/>
</dbReference>
<proteinExistence type="predicted"/>
<dbReference type="GO" id="GO:0005737">
    <property type="term" value="C:cytoplasm"/>
    <property type="evidence" value="ECO:0007669"/>
    <property type="project" value="TreeGrafter"/>
</dbReference>
<sequence>SNGRSYYKMVKTVICCQDRFAVQELEAHKLDHSLYAFPGPFTFASSDRRCIAVLSSQEEENTCFQVLLNVVQFHPEDIMSQFEQKGFISRNFTRQYKLPNGVENKDLSVVLCHDSILGFEIKNSQEKN</sequence>
<feature type="non-terminal residue" evidence="1">
    <location>
        <position position="1"/>
    </location>
</feature>
<dbReference type="GO" id="GO:0016607">
    <property type="term" value="C:nuclear speck"/>
    <property type="evidence" value="ECO:0007669"/>
    <property type="project" value="TreeGrafter"/>
</dbReference>
<name>A0A851SPM3_CERFA</name>
<accession>A0A851SPM3</accession>
<reference evidence="1" key="1">
    <citation type="submission" date="2019-09" db="EMBL/GenBank/DDBJ databases">
        <title>Bird 10,000 Genomes (B10K) Project - Family phase.</title>
        <authorList>
            <person name="Zhang G."/>
        </authorList>
    </citation>
    <scope>NUCLEOTIDE SEQUENCE</scope>
    <source>
        <strain evidence="1">OUT-0039</strain>
        <tissue evidence="1">Muscle</tissue>
    </source>
</reference>
<protein>
    <submittedName>
        <fullName evidence="1">HSPB3 protein</fullName>
    </submittedName>
</protein>
<gene>
    <name evidence="1" type="primary">Hspb3_0</name>
    <name evidence="1" type="ORF">CERFAM_R01014</name>
</gene>
<dbReference type="PANTHER" id="PTHR47097">
    <property type="entry name" value="HEAT SHOCK PROTEIN BETA-3"/>
    <property type="match status" value="1"/>
</dbReference>
<dbReference type="AlphaFoldDB" id="A0A851SPM3"/>
<keyword evidence="2" id="KW-1185">Reference proteome</keyword>
<dbReference type="InterPro" id="IPR008978">
    <property type="entry name" value="HSP20-like_chaperone"/>
</dbReference>
<organism evidence="1 2">
    <name type="scientific">Certhia familiaris</name>
    <name type="common">Eurasian treecreeper</name>
    <dbReference type="NCBI Taxonomy" id="73333"/>
    <lineage>
        <taxon>Eukaryota</taxon>
        <taxon>Metazoa</taxon>
        <taxon>Chordata</taxon>
        <taxon>Craniata</taxon>
        <taxon>Vertebrata</taxon>
        <taxon>Euteleostomi</taxon>
        <taxon>Archelosauria</taxon>
        <taxon>Archosauria</taxon>
        <taxon>Dinosauria</taxon>
        <taxon>Saurischia</taxon>
        <taxon>Theropoda</taxon>
        <taxon>Coelurosauria</taxon>
        <taxon>Aves</taxon>
        <taxon>Neognathae</taxon>
        <taxon>Neoaves</taxon>
        <taxon>Telluraves</taxon>
        <taxon>Australaves</taxon>
        <taxon>Passeriformes</taxon>
        <taxon>Certhiidae</taxon>
        <taxon>Certhiinae</taxon>
        <taxon>Certhia</taxon>
    </lineage>
</organism>
<dbReference type="Proteomes" id="UP000611277">
    <property type="component" value="Unassembled WGS sequence"/>
</dbReference>
<dbReference type="PANTHER" id="PTHR47097:SF1">
    <property type="entry name" value="HEAT SHOCK PROTEIN BETA-3"/>
    <property type="match status" value="1"/>
</dbReference>
<evidence type="ECO:0000313" key="2">
    <source>
        <dbReference type="Proteomes" id="UP000611277"/>
    </source>
</evidence>
<feature type="non-terminal residue" evidence="1">
    <location>
        <position position="128"/>
    </location>
</feature>
<dbReference type="EMBL" id="WBNC01029917">
    <property type="protein sequence ID" value="NXD05230.1"/>
    <property type="molecule type" value="Genomic_DNA"/>
</dbReference>
<evidence type="ECO:0000313" key="1">
    <source>
        <dbReference type="EMBL" id="NXD05230.1"/>
    </source>
</evidence>
<dbReference type="Gene3D" id="2.60.40.790">
    <property type="match status" value="1"/>
</dbReference>